<dbReference type="AlphaFoldDB" id="A0A0D0DSF8"/>
<keyword evidence="2" id="KW-1185">Reference proteome</keyword>
<reference evidence="1 2" key="1">
    <citation type="submission" date="2014-04" db="EMBL/GenBank/DDBJ databases">
        <authorList>
            <consortium name="DOE Joint Genome Institute"/>
            <person name="Kuo A."/>
            <person name="Kohler A."/>
            <person name="Jargeat P."/>
            <person name="Nagy L.G."/>
            <person name="Floudas D."/>
            <person name="Copeland A."/>
            <person name="Barry K.W."/>
            <person name="Cichocki N."/>
            <person name="Veneault-Fourrey C."/>
            <person name="LaButti K."/>
            <person name="Lindquist E.A."/>
            <person name="Lipzen A."/>
            <person name="Lundell T."/>
            <person name="Morin E."/>
            <person name="Murat C."/>
            <person name="Sun H."/>
            <person name="Tunlid A."/>
            <person name="Henrissat B."/>
            <person name="Grigoriev I.V."/>
            <person name="Hibbett D.S."/>
            <person name="Martin F."/>
            <person name="Nordberg H.P."/>
            <person name="Cantor M.N."/>
            <person name="Hua S.X."/>
        </authorList>
    </citation>
    <scope>NUCLEOTIDE SEQUENCE [LARGE SCALE GENOMIC DNA]</scope>
    <source>
        <strain evidence="1 2">Ve08.2h10</strain>
    </source>
</reference>
<accession>A0A0D0DSF8</accession>
<proteinExistence type="predicted"/>
<dbReference type="EMBL" id="KN825552">
    <property type="protein sequence ID" value="KIK86884.1"/>
    <property type="molecule type" value="Genomic_DNA"/>
</dbReference>
<sequence length="82" mass="8763">MRLLSSIQKNTILTMLDSGHSAHSIASTIARLVPKSILNSRNLLEVGHLSFPLPISAILSTSSLLKKLPRVFGVTIIVCIGA</sequence>
<gene>
    <name evidence="1" type="ORF">PAXRUDRAFT_802719</name>
</gene>
<evidence type="ECO:0000313" key="1">
    <source>
        <dbReference type="EMBL" id="KIK86884.1"/>
    </source>
</evidence>
<organism evidence="1 2">
    <name type="scientific">Paxillus rubicundulus Ve08.2h10</name>
    <dbReference type="NCBI Taxonomy" id="930991"/>
    <lineage>
        <taxon>Eukaryota</taxon>
        <taxon>Fungi</taxon>
        <taxon>Dikarya</taxon>
        <taxon>Basidiomycota</taxon>
        <taxon>Agaricomycotina</taxon>
        <taxon>Agaricomycetes</taxon>
        <taxon>Agaricomycetidae</taxon>
        <taxon>Boletales</taxon>
        <taxon>Paxilineae</taxon>
        <taxon>Paxillaceae</taxon>
        <taxon>Paxillus</taxon>
    </lineage>
</organism>
<reference evidence="2" key="2">
    <citation type="submission" date="2015-01" db="EMBL/GenBank/DDBJ databases">
        <title>Evolutionary Origins and Diversification of the Mycorrhizal Mutualists.</title>
        <authorList>
            <consortium name="DOE Joint Genome Institute"/>
            <consortium name="Mycorrhizal Genomics Consortium"/>
            <person name="Kohler A."/>
            <person name="Kuo A."/>
            <person name="Nagy L.G."/>
            <person name="Floudas D."/>
            <person name="Copeland A."/>
            <person name="Barry K.W."/>
            <person name="Cichocki N."/>
            <person name="Veneault-Fourrey C."/>
            <person name="LaButti K."/>
            <person name="Lindquist E.A."/>
            <person name="Lipzen A."/>
            <person name="Lundell T."/>
            <person name="Morin E."/>
            <person name="Murat C."/>
            <person name="Riley R."/>
            <person name="Ohm R."/>
            <person name="Sun H."/>
            <person name="Tunlid A."/>
            <person name="Henrissat B."/>
            <person name="Grigoriev I.V."/>
            <person name="Hibbett D.S."/>
            <person name="Martin F."/>
        </authorList>
    </citation>
    <scope>NUCLEOTIDE SEQUENCE [LARGE SCALE GENOMIC DNA]</scope>
    <source>
        <strain evidence="2">Ve08.2h10</strain>
    </source>
</reference>
<dbReference type="InParanoid" id="A0A0D0DSF8"/>
<protein>
    <submittedName>
        <fullName evidence="1">Uncharacterized protein</fullName>
    </submittedName>
</protein>
<name>A0A0D0DSF8_9AGAM</name>
<dbReference type="Proteomes" id="UP000054538">
    <property type="component" value="Unassembled WGS sequence"/>
</dbReference>
<evidence type="ECO:0000313" key="2">
    <source>
        <dbReference type="Proteomes" id="UP000054538"/>
    </source>
</evidence>
<dbReference type="HOGENOM" id="CLU_2558982_0_0_1"/>